<dbReference type="EMBL" id="DXCK01000103">
    <property type="protein sequence ID" value="HIZ02070.1"/>
    <property type="molecule type" value="Genomic_DNA"/>
</dbReference>
<reference evidence="1" key="2">
    <citation type="submission" date="2021-04" db="EMBL/GenBank/DDBJ databases">
        <authorList>
            <person name="Gilroy R."/>
        </authorList>
    </citation>
    <scope>NUCLEOTIDE SEQUENCE</scope>
    <source>
        <strain evidence="1">ChiHjej12B11-24981</strain>
    </source>
</reference>
<gene>
    <name evidence="1" type="ORF">H9819_07475</name>
</gene>
<comment type="caution">
    <text evidence="1">The sequence shown here is derived from an EMBL/GenBank/DDBJ whole genome shotgun (WGS) entry which is preliminary data.</text>
</comment>
<sequence>MLDHLRFLIRYEKEILEDGVIFSESEFYEELFATILMLADELRGE</sequence>
<accession>A0A9D2A970</accession>
<name>A0A9D2A970_9BACE</name>
<evidence type="ECO:0000313" key="2">
    <source>
        <dbReference type="Proteomes" id="UP000824023"/>
    </source>
</evidence>
<dbReference type="Proteomes" id="UP000824023">
    <property type="component" value="Unassembled WGS sequence"/>
</dbReference>
<reference evidence="1" key="1">
    <citation type="journal article" date="2021" name="PeerJ">
        <title>Extensive microbial diversity within the chicken gut microbiome revealed by metagenomics and culture.</title>
        <authorList>
            <person name="Gilroy R."/>
            <person name="Ravi A."/>
            <person name="Getino M."/>
            <person name="Pursley I."/>
            <person name="Horton D.L."/>
            <person name="Alikhan N.F."/>
            <person name="Baker D."/>
            <person name="Gharbi K."/>
            <person name="Hall N."/>
            <person name="Watson M."/>
            <person name="Adriaenssens E.M."/>
            <person name="Foster-Nyarko E."/>
            <person name="Jarju S."/>
            <person name="Secka A."/>
            <person name="Antonio M."/>
            <person name="Oren A."/>
            <person name="Chaudhuri R.R."/>
            <person name="La Ragione R."/>
            <person name="Hildebrand F."/>
            <person name="Pallen M.J."/>
        </authorList>
    </citation>
    <scope>NUCLEOTIDE SEQUENCE</scope>
    <source>
        <strain evidence="1">ChiHjej12B11-24981</strain>
    </source>
</reference>
<protein>
    <submittedName>
        <fullName evidence="1">Uncharacterized protein</fullName>
    </submittedName>
</protein>
<proteinExistence type="predicted"/>
<dbReference type="AlphaFoldDB" id="A0A9D2A970"/>
<organism evidence="1 2">
    <name type="scientific">Candidatus Bacteroides merdipullorum</name>
    <dbReference type="NCBI Taxonomy" id="2838474"/>
    <lineage>
        <taxon>Bacteria</taxon>
        <taxon>Pseudomonadati</taxon>
        <taxon>Bacteroidota</taxon>
        <taxon>Bacteroidia</taxon>
        <taxon>Bacteroidales</taxon>
        <taxon>Bacteroidaceae</taxon>
        <taxon>Bacteroides</taxon>
    </lineage>
</organism>
<evidence type="ECO:0000313" key="1">
    <source>
        <dbReference type="EMBL" id="HIZ02070.1"/>
    </source>
</evidence>